<evidence type="ECO:0000313" key="1">
    <source>
        <dbReference type="EMBL" id="MBF0888325.1"/>
    </source>
</evidence>
<reference evidence="1" key="1">
    <citation type="submission" date="2020-04" db="EMBL/GenBank/DDBJ databases">
        <authorList>
            <person name="Sombolestani A."/>
        </authorList>
    </citation>
    <scope>NUCLEOTIDE SEQUENCE</scope>
    <source>
        <strain evidence="1">LMG 1745</strain>
    </source>
</reference>
<dbReference type="CDD" id="cd03801">
    <property type="entry name" value="GT4_PimA-like"/>
    <property type="match status" value="1"/>
</dbReference>
<dbReference type="Gene3D" id="3.40.50.2000">
    <property type="entry name" value="Glycogen Phosphorylase B"/>
    <property type="match status" value="2"/>
</dbReference>
<comment type="caution">
    <text evidence="1">The sequence shown here is derived from an EMBL/GenBank/DDBJ whole genome shotgun (WGS) entry which is preliminary data.</text>
</comment>
<dbReference type="Pfam" id="PF13692">
    <property type="entry name" value="Glyco_trans_1_4"/>
    <property type="match status" value="1"/>
</dbReference>
<proteinExistence type="predicted"/>
<dbReference type="RefSeq" id="WP_194262194.1">
    <property type="nucleotide sequence ID" value="NZ_JABCQH010000004.1"/>
</dbReference>
<dbReference type="PANTHER" id="PTHR12526:SF600">
    <property type="entry name" value="GLYCOSYL TRANSFERASE GROUP 1"/>
    <property type="match status" value="1"/>
</dbReference>
<keyword evidence="2" id="KW-1185">Reference proteome</keyword>
<accession>A0ABR9YUX3</accession>
<dbReference type="Proteomes" id="UP000662701">
    <property type="component" value="Unassembled WGS sequence"/>
</dbReference>
<protein>
    <submittedName>
        <fullName evidence="1">Glycosyltransferase family 4 protein</fullName>
    </submittedName>
</protein>
<dbReference type="PANTHER" id="PTHR12526">
    <property type="entry name" value="GLYCOSYLTRANSFERASE"/>
    <property type="match status" value="1"/>
</dbReference>
<name>A0ABR9YUX3_9PROT</name>
<dbReference type="EMBL" id="JABCQH010000004">
    <property type="protein sequence ID" value="MBF0888325.1"/>
    <property type="molecule type" value="Genomic_DNA"/>
</dbReference>
<gene>
    <name evidence="1" type="ORF">HKD19_07185</name>
</gene>
<dbReference type="SUPFAM" id="SSF53756">
    <property type="entry name" value="UDP-Glycosyltransferase/glycogen phosphorylase"/>
    <property type="match status" value="1"/>
</dbReference>
<evidence type="ECO:0000313" key="2">
    <source>
        <dbReference type="Proteomes" id="UP000662701"/>
    </source>
</evidence>
<sequence length="661" mass="73678">MNGKNLDGEGSLVVVRGFVDKIDKSTIVGWAYNGTDEAVAIRLLCNGVVLGIIKADLYREDLEQSGIGDGYHGFCFNVVGGLPSGELIQIEAREAVSGVELEGSPCQVEIPAEPRQVTALANLQEGKHAGILDTVERRCIAGWAWDESHPENSVGIQVIVNDCVLINSIANRFREDLKECGIGTGYHGFIIILPELLSPHICNTVRVIRDDGAELQGSPVIIEAVSIFDPDILWFMQLAAKRVGNNEERERISEILLSTLDILKTTANDEISGYDKHSIERQKALTSGFEDPSQNIKNRYKRALVIDSRFPNPSRDAGSNAIISHIRALSDMGYDVSFIALNETKATREQKKFLEKDGIQILEAPLFDTVEVVLRNQRDSFSLIYLHRVEVAQAYIGLARCFQSRARIIFSVADLSYLRLERQAIELDDMELKSKAQRVRVLERICAIQADALITHSTEEMRILKELAPRTPVFVVPWVIETPPVIQRLQNRSGCLFVGHYAHQPNLDAAFWLIEEIMPLVHKRRPDIICYLVGSHMPERLRNTTSPGIEILGYVQDLNEVFSRVRIGVAPLRFGAGIKGKVLEMLGWGLPVVMTPVAAEGIPLPVELKEVVVEKDADSIANMIISMHDDRDIDSISRIGVSFIREKYCISSIINSMKKIE</sequence>
<reference evidence="1" key="2">
    <citation type="submission" date="2020-11" db="EMBL/GenBank/DDBJ databases">
        <title>Description of novel Gluconobacter species.</title>
        <authorList>
            <person name="Cleenwerck I."/>
            <person name="Cnockaert M."/>
            <person name="Borremans W."/>
            <person name="Wieme A.D."/>
            <person name="De Vuyst L."/>
            <person name="Vandamme P."/>
        </authorList>
    </citation>
    <scope>NUCLEOTIDE SEQUENCE</scope>
    <source>
        <strain evidence="1">LMG 1745</strain>
    </source>
</reference>
<organism evidence="1 2">
    <name type="scientific">Gluconobacter cadivus</name>
    <dbReference type="NCBI Taxonomy" id="2728101"/>
    <lineage>
        <taxon>Bacteria</taxon>
        <taxon>Pseudomonadati</taxon>
        <taxon>Pseudomonadota</taxon>
        <taxon>Alphaproteobacteria</taxon>
        <taxon>Acetobacterales</taxon>
        <taxon>Acetobacteraceae</taxon>
        <taxon>Gluconobacter</taxon>
    </lineage>
</organism>